<gene>
    <name evidence="2" type="ORF">ACFP50_18235</name>
</gene>
<dbReference type="RefSeq" id="WP_386398833.1">
    <property type="nucleotide sequence ID" value="NZ_JBHSPT010000041.1"/>
</dbReference>
<keyword evidence="3" id="KW-1185">Reference proteome</keyword>
<protein>
    <submittedName>
        <fullName evidence="2">Uncharacterized protein</fullName>
    </submittedName>
</protein>
<sequence>MPRASTFVWEAQDGTISHAVVDDTEYQELAALTAGARAKGTARMLDRLLGHRLPRFVRPVAVPTAPVPDELPYRTEGPYGRGGAATAHCADRAERVGRRPGADLPGRCP</sequence>
<evidence type="ECO:0000256" key="1">
    <source>
        <dbReference type="SAM" id="MobiDB-lite"/>
    </source>
</evidence>
<feature type="compositionally biased region" description="Basic and acidic residues" evidence="1">
    <location>
        <begin position="89"/>
        <end position="101"/>
    </location>
</feature>
<name>A0ABW1M1R3_9ACTN</name>
<comment type="caution">
    <text evidence="2">The sequence shown here is derived from an EMBL/GenBank/DDBJ whole genome shotgun (WGS) entry which is preliminary data.</text>
</comment>
<organism evidence="2 3">
    <name type="scientific">Streptomyces pratens</name>
    <dbReference type="NCBI Taxonomy" id="887456"/>
    <lineage>
        <taxon>Bacteria</taxon>
        <taxon>Bacillati</taxon>
        <taxon>Actinomycetota</taxon>
        <taxon>Actinomycetes</taxon>
        <taxon>Kitasatosporales</taxon>
        <taxon>Streptomycetaceae</taxon>
        <taxon>Streptomyces</taxon>
    </lineage>
</organism>
<evidence type="ECO:0000313" key="3">
    <source>
        <dbReference type="Proteomes" id="UP001596242"/>
    </source>
</evidence>
<evidence type="ECO:0000313" key="2">
    <source>
        <dbReference type="EMBL" id="MFC6057326.1"/>
    </source>
</evidence>
<feature type="region of interest" description="Disordered" evidence="1">
    <location>
        <begin position="68"/>
        <end position="109"/>
    </location>
</feature>
<accession>A0ABW1M1R3</accession>
<dbReference type="Proteomes" id="UP001596242">
    <property type="component" value="Unassembled WGS sequence"/>
</dbReference>
<reference evidence="3" key="1">
    <citation type="journal article" date="2019" name="Int. J. Syst. Evol. Microbiol.">
        <title>The Global Catalogue of Microorganisms (GCM) 10K type strain sequencing project: providing services to taxonomists for standard genome sequencing and annotation.</title>
        <authorList>
            <consortium name="The Broad Institute Genomics Platform"/>
            <consortium name="The Broad Institute Genome Sequencing Center for Infectious Disease"/>
            <person name="Wu L."/>
            <person name="Ma J."/>
        </authorList>
    </citation>
    <scope>NUCLEOTIDE SEQUENCE [LARGE SCALE GENOMIC DNA]</scope>
    <source>
        <strain evidence="3">JCM 12763</strain>
    </source>
</reference>
<proteinExistence type="predicted"/>
<dbReference type="EMBL" id="JBHSPT010000041">
    <property type="protein sequence ID" value="MFC6057326.1"/>
    <property type="molecule type" value="Genomic_DNA"/>
</dbReference>